<name>A0A561EAF3_9MICO</name>
<evidence type="ECO:0000313" key="2">
    <source>
        <dbReference type="Proteomes" id="UP000318297"/>
    </source>
</evidence>
<comment type="caution">
    <text evidence="1">The sequence shown here is derived from an EMBL/GenBank/DDBJ whole genome shotgun (WGS) entry which is preliminary data.</text>
</comment>
<sequence>MFVELEGALETLCQVAGRVRQDQLGTAAWRNHAAMSPESEMLAVLADIGRDALDEGRLAYAVRRFKGHPALNRARTPADRASVAAVIALEINLRPLSVQYDQILDEFGLIGDAMGYALLLVAHGVEAAGYTGDRLIDVLRKAWPEIRPSTTSIRPNSLPRR</sequence>
<organism evidence="1 2">
    <name type="scientific">Rudaeicoccus suwonensis</name>
    <dbReference type="NCBI Taxonomy" id="657409"/>
    <lineage>
        <taxon>Bacteria</taxon>
        <taxon>Bacillati</taxon>
        <taxon>Actinomycetota</taxon>
        <taxon>Actinomycetes</taxon>
        <taxon>Micrococcales</taxon>
        <taxon>Dermacoccaceae</taxon>
        <taxon>Rudaeicoccus</taxon>
    </lineage>
</organism>
<dbReference type="Proteomes" id="UP000318297">
    <property type="component" value="Unassembled WGS sequence"/>
</dbReference>
<protein>
    <submittedName>
        <fullName evidence="1">Uncharacterized protein</fullName>
    </submittedName>
</protein>
<evidence type="ECO:0000313" key="1">
    <source>
        <dbReference type="EMBL" id="TWE12590.1"/>
    </source>
</evidence>
<gene>
    <name evidence="1" type="ORF">BKA23_1404</name>
</gene>
<dbReference type="AlphaFoldDB" id="A0A561EAF3"/>
<keyword evidence="2" id="KW-1185">Reference proteome</keyword>
<proteinExistence type="predicted"/>
<dbReference type="EMBL" id="VIVQ01000001">
    <property type="protein sequence ID" value="TWE12590.1"/>
    <property type="molecule type" value="Genomic_DNA"/>
</dbReference>
<accession>A0A561EAF3</accession>
<reference evidence="1 2" key="1">
    <citation type="submission" date="2019-06" db="EMBL/GenBank/DDBJ databases">
        <title>Sequencing the genomes of 1000 actinobacteria strains.</title>
        <authorList>
            <person name="Klenk H.-P."/>
        </authorList>
    </citation>
    <scope>NUCLEOTIDE SEQUENCE [LARGE SCALE GENOMIC DNA]</scope>
    <source>
        <strain evidence="1 2">DSM 19560</strain>
    </source>
</reference>